<gene>
    <name evidence="3" type="ORF">ERS008667_02789</name>
</gene>
<dbReference type="AlphaFoldDB" id="A0A0T9QPW3"/>
<dbReference type="PANTHER" id="PTHR41386:SF1">
    <property type="entry name" value="MEMBRANE PROTEIN"/>
    <property type="match status" value="1"/>
</dbReference>
<evidence type="ECO:0000313" key="3">
    <source>
        <dbReference type="EMBL" id="CNI22409.1"/>
    </source>
</evidence>
<dbReference type="EMBL" id="CQBK01000019">
    <property type="protein sequence ID" value="CNI22409.1"/>
    <property type="molecule type" value="Genomic_DNA"/>
</dbReference>
<dbReference type="Proteomes" id="UP000038204">
    <property type="component" value="Unassembled WGS sequence"/>
</dbReference>
<evidence type="ECO:0000313" key="4">
    <source>
        <dbReference type="Proteomes" id="UP000038204"/>
    </source>
</evidence>
<keyword evidence="2" id="KW-1133">Transmembrane helix</keyword>
<keyword evidence="1" id="KW-0175">Coiled coil</keyword>
<dbReference type="RefSeq" id="WP_049600043.1">
    <property type="nucleotide sequence ID" value="NZ_CPZI01000019.1"/>
</dbReference>
<feature type="coiled-coil region" evidence="1">
    <location>
        <begin position="103"/>
        <end position="150"/>
    </location>
</feature>
<sequence length="186" mass="20938">MKPAEPVTEQQPLRTRKLDYLRFLRAHEHLSNPFGNGWFALKAEAFARFFGTPVFLGAQTLIVVIWIGLNVMGIAKFDIYPFILLNLAFSLQAAYAAPLILLAQTRQAERDKANAEADALHREALAIANEERQRMAAQNAEQMLELLRQNTELTTLTNQLTTRLEAMAVELHQKLVLNPPSLPPHA</sequence>
<reference evidence="3 4" key="1">
    <citation type="submission" date="2015-03" db="EMBL/GenBank/DDBJ databases">
        <authorList>
            <person name="Murphy D."/>
        </authorList>
    </citation>
    <scope>NUCLEOTIDE SEQUENCE [LARGE SCALE GENOMIC DNA]</scope>
    <source>
        <strain evidence="3 4">Y233</strain>
    </source>
</reference>
<feature type="transmembrane region" description="Helical" evidence="2">
    <location>
        <begin position="45"/>
        <end position="67"/>
    </location>
</feature>
<name>A0A0T9QPW3_9GAMM</name>
<keyword evidence="2" id="KW-0812">Transmembrane</keyword>
<evidence type="ECO:0000256" key="1">
    <source>
        <dbReference type="SAM" id="Coils"/>
    </source>
</evidence>
<proteinExistence type="predicted"/>
<accession>A0A0T9QPW3</accession>
<evidence type="ECO:0000256" key="2">
    <source>
        <dbReference type="SAM" id="Phobius"/>
    </source>
</evidence>
<dbReference type="InterPro" id="IPR010406">
    <property type="entry name" value="DUF1003"/>
</dbReference>
<feature type="transmembrane region" description="Helical" evidence="2">
    <location>
        <begin position="79"/>
        <end position="102"/>
    </location>
</feature>
<dbReference type="Pfam" id="PF06210">
    <property type="entry name" value="DUF1003"/>
    <property type="match status" value="1"/>
</dbReference>
<organism evidence="3 4">
    <name type="scientific">Yersinia similis</name>
    <dbReference type="NCBI Taxonomy" id="367190"/>
    <lineage>
        <taxon>Bacteria</taxon>
        <taxon>Pseudomonadati</taxon>
        <taxon>Pseudomonadota</taxon>
        <taxon>Gammaproteobacteria</taxon>
        <taxon>Enterobacterales</taxon>
        <taxon>Yersiniaceae</taxon>
        <taxon>Yersinia</taxon>
    </lineage>
</organism>
<protein>
    <submittedName>
        <fullName evidence="3">Predicted membrane protein</fullName>
    </submittedName>
</protein>
<keyword evidence="2" id="KW-0472">Membrane</keyword>
<dbReference type="PANTHER" id="PTHR41386">
    <property type="entry name" value="INTEGRAL MEMBRANE PROTEIN-RELATED"/>
    <property type="match status" value="1"/>
</dbReference>